<evidence type="ECO:0000313" key="7">
    <source>
        <dbReference type="EMBL" id="GAA0862802.1"/>
    </source>
</evidence>
<evidence type="ECO:0000259" key="6">
    <source>
        <dbReference type="SMART" id="SM00475"/>
    </source>
</evidence>
<dbReference type="SMART" id="SM00279">
    <property type="entry name" value="HhH2"/>
    <property type="match status" value="1"/>
</dbReference>
<dbReference type="SMART" id="SM00475">
    <property type="entry name" value="53EXOc"/>
    <property type="match status" value="1"/>
</dbReference>
<organism evidence="7 8">
    <name type="scientific">Paraclostridium tenue</name>
    <dbReference type="NCBI Taxonomy" id="1737"/>
    <lineage>
        <taxon>Bacteria</taxon>
        <taxon>Bacillati</taxon>
        <taxon>Bacillota</taxon>
        <taxon>Clostridia</taxon>
        <taxon>Peptostreptococcales</taxon>
        <taxon>Peptostreptococcaceae</taxon>
        <taxon>Paraclostridium</taxon>
    </lineage>
</organism>
<dbReference type="InterPro" id="IPR008918">
    <property type="entry name" value="HhH2"/>
</dbReference>
<dbReference type="PANTHER" id="PTHR42646:SF2">
    <property type="entry name" value="5'-3' EXONUCLEASE FAMILY PROTEIN"/>
    <property type="match status" value="1"/>
</dbReference>
<dbReference type="Gene3D" id="1.10.150.20">
    <property type="entry name" value="5' to 3' exonuclease, C-terminal subdomain"/>
    <property type="match status" value="1"/>
</dbReference>
<evidence type="ECO:0000256" key="1">
    <source>
        <dbReference type="ARBA" id="ARBA00022722"/>
    </source>
</evidence>
<gene>
    <name evidence="7" type="ORF">GCM10008917_09650</name>
</gene>
<dbReference type="CDD" id="cd09898">
    <property type="entry name" value="H3TH_53EXO"/>
    <property type="match status" value="1"/>
</dbReference>
<dbReference type="InterPro" id="IPR002421">
    <property type="entry name" value="5-3_exonuclease"/>
</dbReference>
<dbReference type="InterPro" id="IPR020046">
    <property type="entry name" value="5-3_exonucl_a-hlix_arch_N"/>
</dbReference>
<dbReference type="SUPFAM" id="SSF47807">
    <property type="entry name" value="5' to 3' exonuclease, C-terminal subdomain"/>
    <property type="match status" value="1"/>
</dbReference>
<dbReference type="InterPro" id="IPR036279">
    <property type="entry name" value="5-3_exonuclease_C_sf"/>
</dbReference>
<dbReference type="Pfam" id="PF01367">
    <property type="entry name" value="5_3_exonuc"/>
    <property type="match status" value="1"/>
</dbReference>
<dbReference type="InterPro" id="IPR038969">
    <property type="entry name" value="FEN"/>
</dbReference>
<evidence type="ECO:0000256" key="2">
    <source>
        <dbReference type="ARBA" id="ARBA00022801"/>
    </source>
</evidence>
<keyword evidence="3" id="KW-0238">DNA-binding</keyword>
<dbReference type="InterPro" id="IPR020045">
    <property type="entry name" value="DNA_polI_H3TH"/>
</dbReference>
<proteinExistence type="predicted"/>
<evidence type="ECO:0000256" key="3">
    <source>
        <dbReference type="ARBA" id="ARBA00023125"/>
    </source>
</evidence>
<dbReference type="Gene3D" id="3.40.50.1010">
    <property type="entry name" value="5'-nuclease"/>
    <property type="match status" value="1"/>
</dbReference>
<dbReference type="CDD" id="cd09859">
    <property type="entry name" value="PIN_53EXO"/>
    <property type="match status" value="1"/>
</dbReference>
<name>A0ABN1M0N1_9FIRM</name>
<feature type="domain" description="5'-3' exonuclease" evidence="6">
    <location>
        <begin position="81"/>
        <end position="398"/>
    </location>
</feature>
<dbReference type="RefSeq" id="WP_346043208.1">
    <property type="nucleotide sequence ID" value="NZ_BAAACP010000004.1"/>
</dbReference>
<evidence type="ECO:0000256" key="5">
    <source>
        <dbReference type="ARBA" id="ARBA00050026"/>
    </source>
</evidence>
<dbReference type="Pfam" id="PF02739">
    <property type="entry name" value="5_3_exonuc_N"/>
    <property type="match status" value="1"/>
</dbReference>
<dbReference type="Proteomes" id="UP001400965">
    <property type="component" value="Unassembled WGS sequence"/>
</dbReference>
<evidence type="ECO:0000313" key="8">
    <source>
        <dbReference type="Proteomes" id="UP001400965"/>
    </source>
</evidence>
<sequence>MDLFDLLEQNQANKDKIKESELTRGEYIRLNSYVGSRMNTDFRIKNKEAIKDNKKEKSISEDIVKITKEKSLNLDSDKSKGKLLIIDGSSLLSTNYFARLPRQIMFAKTIEEKELHYDKILQTKDGIYTNGVYGFMQVMLSMIKQQKPTHIAVCLDSTRMTFRKLIYDDYKGTRKPIEVPLKEQYDLLREILETIGVKVFISEPSDNYENVFEADDFAGTLAKKFQENIPVALYTKDEDYLQLVDYNTTVWMNTSKASSLAEICNIDLKHLNLPNNTFEYSVDLLKKVKNLNPSQIIDYKAISGDTSDNIPGIKGLGDTTSIPLLQKYDTLEDIYKSIDGLDDKGLKILATEWKNELGIRNPMKKLISEKENAFMSKKLATIKTDIDLDITLDDLKLNIDKSILREQLDKYEMKSIKDF</sequence>
<dbReference type="PANTHER" id="PTHR42646">
    <property type="entry name" value="FLAP ENDONUCLEASE XNI"/>
    <property type="match status" value="1"/>
</dbReference>
<keyword evidence="2" id="KW-0378">Hydrolase</keyword>
<keyword evidence="8" id="KW-1185">Reference proteome</keyword>
<dbReference type="EMBL" id="BAAACP010000004">
    <property type="protein sequence ID" value="GAA0862802.1"/>
    <property type="molecule type" value="Genomic_DNA"/>
</dbReference>
<evidence type="ECO:0000256" key="4">
    <source>
        <dbReference type="ARBA" id="ARBA00049957"/>
    </source>
</evidence>
<keyword evidence="1" id="KW-0540">Nuclease</keyword>
<comment type="caution">
    <text evidence="7">The sequence shown here is derived from an EMBL/GenBank/DDBJ whole genome shotgun (WGS) entry which is preliminary data.</text>
</comment>
<protein>
    <recommendedName>
        <fullName evidence="5">5'-3' exonuclease</fullName>
    </recommendedName>
</protein>
<reference evidence="7 8" key="1">
    <citation type="journal article" date="2019" name="Int. J. Syst. Evol. Microbiol.">
        <title>The Global Catalogue of Microorganisms (GCM) 10K type strain sequencing project: providing services to taxonomists for standard genome sequencing and annotation.</title>
        <authorList>
            <consortium name="The Broad Institute Genomics Platform"/>
            <consortium name="The Broad Institute Genome Sequencing Center for Infectious Disease"/>
            <person name="Wu L."/>
            <person name="Ma J."/>
        </authorList>
    </citation>
    <scope>NUCLEOTIDE SEQUENCE [LARGE SCALE GENOMIC DNA]</scope>
    <source>
        <strain evidence="7 8">JCM 6486</strain>
    </source>
</reference>
<accession>A0ABN1M0N1</accession>
<dbReference type="InterPro" id="IPR029060">
    <property type="entry name" value="PIN-like_dom_sf"/>
</dbReference>
<comment type="function">
    <text evidence="4">5'-3' exonuclease acting preferentially on double-stranded DNA.</text>
</comment>
<dbReference type="SUPFAM" id="SSF88723">
    <property type="entry name" value="PIN domain-like"/>
    <property type="match status" value="1"/>
</dbReference>